<organism evidence="2 3">
    <name type="scientific">Serinibacter arcticus</name>
    <dbReference type="NCBI Taxonomy" id="1655435"/>
    <lineage>
        <taxon>Bacteria</taxon>
        <taxon>Bacillati</taxon>
        <taxon>Actinomycetota</taxon>
        <taxon>Actinomycetes</taxon>
        <taxon>Micrococcales</taxon>
        <taxon>Beutenbergiaceae</taxon>
        <taxon>Serinibacter</taxon>
    </lineage>
</organism>
<dbReference type="PANTHER" id="PTHR42763:SF2">
    <property type="entry name" value="ADP-GLUCOSE PHOSPHORYLASE"/>
    <property type="match status" value="1"/>
</dbReference>
<evidence type="ECO:0000313" key="3">
    <source>
        <dbReference type="Proteomes" id="UP000245166"/>
    </source>
</evidence>
<dbReference type="Gene3D" id="3.30.428.10">
    <property type="entry name" value="HIT-like"/>
    <property type="match status" value="1"/>
</dbReference>
<evidence type="ECO:0000313" key="2">
    <source>
        <dbReference type="EMBL" id="PWD52208.1"/>
    </source>
</evidence>
<keyword evidence="3" id="KW-1185">Reference proteome</keyword>
<dbReference type="EMBL" id="PYHR01000002">
    <property type="protein sequence ID" value="PWD52208.1"/>
    <property type="molecule type" value="Genomic_DNA"/>
</dbReference>
<dbReference type="AlphaFoldDB" id="A0A2U1ZYZ1"/>
<dbReference type="RefSeq" id="WP_109230590.1">
    <property type="nucleotide sequence ID" value="NZ_PYHR01000002.1"/>
</dbReference>
<gene>
    <name evidence="2" type="ORF">C8046_17735</name>
</gene>
<dbReference type="InterPro" id="IPR032576">
    <property type="entry name" value="DUF4921"/>
</dbReference>
<accession>A0A2U1ZYZ1</accession>
<comment type="caution">
    <text evidence="2">The sequence shown here is derived from an EMBL/GenBank/DDBJ whole genome shotgun (WGS) entry which is preliminary data.</text>
</comment>
<dbReference type="PANTHER" id="PTHR42763">
    <property type="entry name" value="ADP-GLUCOSE PHOSPHORYLASE"/>
    <property type="match status" value="1"/>
</dbReference>
<dbReference type="SUPFAM" id="SSF54197">
    <property type="entry name" value="HIT-like"/>
    <property type="match status" value="1"/>
</dbReference>
<reference evidence="2 3" key="1">
    <citation type="submission" date="2018-03" db="EMBL/GenBank/DDBJ databases">
        <title>Genome assembly of novel Miniimonas species PCH200.</title>
        <authorList>
            <person name="Thakur V."/>
            <person name="Kumar V."/>
            <person name="Singh D."/>
        </authorList>
    </citation>
    <scope>NUCLEOTIDE SEQUENCE [LARGE SCALE GENOMIC DNA]</scope>
    <source>
        <strain evidence="2 3">PCH200</strain>
    </source>
</reference>
<sequence>MAHPLVRLADGTVLQVGPLTGTQVWTIPGRSHRPLPRHVSDAVPVEGEETGRLCAFCPGRYLETTPEKSRLVRRGDDVTISRRRPAGRLAEDVADVRRFANLFEIVPAASWRTNHGFVAGADVAAWARDYLADPAGRAHIGALVAAREAAGGILAPAPRDEAALLQVTEDFMAGSHDVVVARRHLRDDAVTTADLASSGTLTPTEHADFIDFTVAALRDVYERQPAARYVSVFQNWLRSAGATFEHLHKQLVGIDSYGPQTQREIAMLREDPRLYSHAVIDLALTEQLVIAANDGAVAVAGVGHRHPSIEIYSTAAVQLPWEHDAAQRRAVSDLLHAVHAATGAQVATNEEWHHRPPDVSEPMPWRIVLKWRLQVPAGFEGGTKIYINTIDPWALRERVTAELHTLRDAGAIADLRIGPEVTPLDVHLRYADMEG</sequence>
<evidence type="ECO:0000259" key="1">
    <source>
        <dbReference type="Pfam" id="PF16268"/>
    </source>
</evidence>
<dbReference type="InterPro" id="IPR053177">
    <property type="entry name" value="ADP-glucose_phosphorylase"/>
</dbReference>
<dbReference type="Proteomes" id="UP000245166">
    <property type="component" value="Unassembled WGS sequence"/>
</dbReference>
<name>A0A2U1ZYZ1_9MICO</name>
<dbReference type="Pfam" id="PF16268">
    <property type="entry name" value="DUF4921"/>
    <property type="match status" value="1"/>
</dbReference>
<feature type="domain" description="DUF4921" evidence="1">
    <location>
        <begin position="8"/>
        <end position="430"/>
    </location>
</feature>
<protein>
    <submittedName>
        <fullName evidence="2">DUF4921 domain-containing protein</fullName>
    </submittedName>
</protein>
<dbReference type="InterPro" id="IPR036265">
    <property type="entry name" value="HIT-like_sf"/>
</dbReference>
<dbReference type="OrthoDB" id="9762211at2"/>
<proteinExistence type="predicted"/>